<gene>
    <name evidence="2" type="ORF">HA482_21390</name>
</gene>
<dbReference type="Proteomes" id="UP000639516">
    <property type="component" value="Unassembled WGS sequence"/>
</dbReference>
<protein>
    <submittedName>
        <fullName evidence="2">Type II secretion system protein M</fullName>
    </submittedName>
</protein>
<evidence type="ECO:0000313" key="2">
    <source>
        <dbReference type="EMBL" id="MBC9980759.1"/>
    </source>
</evidence>
<keyword evidence="1" id="KW-1133">Transmembrane helix</keyword>
<dbReference type="NCBIfam" id="NF040576">
    <property type="entry name" value="T2SS_GspM_XpsM"/>
    <property type="match status" value="1"/>
</dbReference>
<dbReference type="InterPro" id="IPR034756">
    <property type="entry name" value="T2SSM_b"/>
</dbReference>
<reference evidence="2 3" key="1">
    <citation type="journal article" date="2020" name="Arch. Microbiol.">
        <title>Bradyrhizobium campsiandrae sp. nov., a nitrogen-fixing bacterial strain isolated from a native leguminous tree from the Amazon adapted to flooded conditions.</title>
        <authorList>
            <person name="Cabral Michel D."/>
            <person name="Martins da Costa E."/>
            <person name="Azarias Guimaraes A."/>
            <person name="Soares de Carvalho T."/>
            <person name="Santos de Castro Caputo P."/>
            <person name="Willems A."/>
            <person name="de Souza Moreira F.M."/>
        </authorList>
    </citation>
    <scope>NUCLEOTIDE SEQUENCE [LARGE SCALE GENOMIC DNA]</scope>
    <source>
        <strain evidence="3">INPA 384B</strain>
    </source>
</reference>
<keyword evidence="1" id="KW-0472">Membrane</keyword>
<proteinExistence type="predicted"/>
<dbReference type="EMBL" id="JAATTO010000030">
    <property type="protein sequence ID" value="MBC9980759.1"/>
    <property type="molecule type" value="Genomic_DNA"/>
</dbReference>
<name>A0ABR7UB73_9BRAD</name>
<evidence type="ECO:0000256" key="1">
    <source>
        <dbReference type="SAM" id="Phobius"/>
    </source>
</evidence>
<organism evidence="2 3">
    <name type="scientific">Bradyrhizobium campsiandrae</name>
    <dbReference type="NCBI Taxonomy" id="1729892"/>
    <lineage>
        <taxon>Bacteria</taxon>
        <taxon>Pseudomonadati</taxon>
        <taxon>Pseudomonadota</taxon>
        <taxon>Alphaproteobacteria</taxon>
        <taxon>Hyphomicrobiales</taxon>
        <taxon>Nitrobacteraceae</taxon>
        <taxon>Bradyrhizobium</taxon>
    </lineage>
</organism>
<keyword evidence="1" id="KW-0812">Transmembrane</keyword>
<accession>A0ABR7UB73</accession>
<comment type="caution">
    <text evidence="2">The sequence shown here is derived from an EMBL/GenBank/DDBJ whole genome shotgun (WGS) entry which is preliminary data.</text>
</comment>
<sequence length="185" mass="19649">MISLQRFQAFLTRAPLIAVAAYFGLIVVFLAMTIGQIVEITRQRDELAAASEILERMEVRDPVRTSTVRPAATAPAGSPFLEGASASVASASLLQRLAVATKRVNGNTNSSQVDLQGPLSKAGFISATSSLEIEPNQLQALLYDLEAGMPFLFIDQLVVQAPSTSSPGGKLRVLLGVSGQRQPPK</sequence>
<keyword evidence="3" id="KW-1185">Reference proteome</keyword>
<dbReference type="RefSeq" id="WP_188102248.1">
    <property type="nucleotide sequence ID" value="NZ_JAANIH010000025.1"/>
</dbReference>
<evidence type="ECO:0000313" key="3">
    <source>
        <dbReference type="Proteomes" id="UP000639516"/>
    </source>
</evidence>
<feature type="transmembrane region" description="Helical" evidence="1">
    <location>
        <begin position="14"/>
        <end position="34"/>
    </location>
</feature>
<dbReference type="Pfam" id="PF10741">
    <property type="entry name" value="T2SSM_b"/>
    <property type="match status" value="1"/>
</dbReference>